<accession>A0A414X794</accession>
<protein>
    <submittedName>
        <fullName evidence="1">Uncharacterized protein</fullName>
    </submittedName>
</protein>
<name>A0A414X794_BACOV</name>
<sequence length="361" mass="41191">MAHYGEGFAILVRMEYFDVEKLLKDVKTVNAQSQYWMVRSMSGDYFHEFISRGYIAIGYNEISLQEIKFAISKEEKANEQLRGTIDLKIAKGEMLDASGEEPNSQYVAPQLLKFCRDIKINDIIVIPGKNSDNLAIARIDSVVYEEKNISHLDGVCQFNKRRKITVLRTLLRSSLSPKMQLMFNSRHIVSNIDSYAPFVDSCVSDFYEKDDEVHLVLRIKTEDDVNTQSFFSLYKLFQVTENFCKQNGIDGTVADMIMKVQMESPGDLRLSARNKMFIWMVALTILGVNGGGLNIKAGNFSFDLSTGGLIEKFNDFLDHEVDRDTKESIKCALDSLEINTPEDFKTAIDLLHEQNSVREKY</sequence>
<organism evidence="1 2">
    <name type="scientific">Bacteroides ovatus</name>
    <dbReference type="NCBI Taxonomy" id="28116"/>
    <lineage>
        <taxon>Bacteria</taxon>
        <taxon>Pseudomonadati</taxon>
        <taxon>Bacteroidota</taxon>
        <taxon>Bacteroidia</taxon>
        <taxon>Bacteroidales</taxon>
        <taxon>Bacteroidaceae</taxon>
        <taxon>Bacteroides</taxon>
    </lineage>
</organism>
<dbReference type="Proteomes" id="UP000283329">
    <property type="component" value="Unassembled WGS sequence"/>
</dbReference>
<evidence type="ECO:0000313" key="1">
    <source>
        <dbReference type="EMBL" id="RHH50010.1"/>
    </source>
</evidence>
<comment type="caution">
    <text evidence="1">The sequence shown here is derived from an EMBL/GenBank/DDBJ whole genome shotgun (WGS) entry which is preliminary data.</text>
</comment>
<gene>
    <name evidence="1" type="ORF">DW206_05065</name>
</gene>
<proteinExistence type="predicted"/>
<reference evidence="1 2" key="1">
    <citation type="submission" date="2018-08" db="EMBL/GenBank/DDBJ databases">
        <title>A genome reference for cultivated species of the human gut microbiota.</title>
        <authorList>
            <person name="Zou Y."/>
            <person name="Xue W."/>
            <person name="Luo G."/>
        </authorList>
    </citation>
    <scope>NUCLEOTIDE SEQUENCE [LARGE SCALE GENOMIC DNA]</scope>
    <source>
        <strain evidence="1 2">AM17-48</strain>
    </source>
</reference>
<dbReference type="AlphaFoldDB" id="A0A414X794"/>
<dbReference type="EMBL" id="QRJR01000003">
    <property type="protein sequence ID" value="RHH50010.1"/>
    <property type="molecule type" value="Genomic_DNA"/>
</dbReference>
<evidence type="ECO:0000313" key="2">
    <source>
        <dbReference type="Proteomes" id="UP000283329"/>
    </source>
</evidence>